<protein>
    <submittedName>
        <fullName evidence="1">Uncharacterized protein</fullName>
    </submittedName>
</protein>
<reference evidence="1" key="1">
    <citation type="submission" date="2022-04" db="EMBL/GenBank/DDBJ databases">
        <title>Complete genome of Methanoplanus endosymbiosus DSM 3599.</title>
        <authorList>
            <person name="Chen S.-C."/>
            <person name="You Y.-T."/>
            <person name="Zhou Y.-Z."/>
            <person name="Lai M.-C."/>
        </authorList>
    </citation>
    <scope>NUCLEOTIDE SEQUENCE</scope>
    <source>
        <strain evidence="1">DSM 3599</strain>
    </source>
</reference>
<proteinExistence type="predicted"/>
<dbReference type="RefSeq" id="WP_257742590.1">
    <property type="nucleotide sequence ID" value="NZ_CP096115.1"/>
</dbReference>
<dbReference type="GeneID" id="74308848"/>
<name>A0A9E7PM77_9EURY</name>
<dbReference type="EMBL" id="CP096115">
    <property type="protein sequence ID" value="UUX92440.1"/>
    <property type="molecule type" value="Genomic_DNA"/>
</dbReference>
<organism evidence="1 2">
    <name type="scientific">Methanoplanus endosymbiosus</name>
    <dbReference type="NCBI Taxonomy" id="33865"/>
    <lineage>
        <taxon>Archaea</taxon>
        <taxon>Methanobacteriati</taxon>
        <taxon>Methanobacteriota</taxon>
        <taxon>Stenosarchaea group</taxon>
        <taxon>Methanomicrobia</taxon>
        <taxon>Methanomicrobiales</taxon>
        <taxon>Methanomicrobiaceae</taxon>
        <taxon>Methanoplanus</taxon>
    </lineage>
</organism>
<accession>A0A9E7PM77</accession>
<evidence type="ECO:0000313" key="2">
    <source>
        <dbReference type="Proteomes" id="UP001060368"/>
    </source>
</evidence>
<gene>
    <name evidence="1" type="ORF">L6E24_14045</name>
</gene>
<sequence length="63" mass="7113">MADSKVVRVQLDALETALKYGNSISEGIRTMEKLLKEKDKKGGFDIEAVRIVVREELDSIGRY</sequence>
<dbReference type="Proteomes" id="UP001060368">
    <property type="component" value="Chromosome"/>
</dbReference>
<keyword evidence="2" id="KW-1185">Reference proteome</keyword>
<dbReference type="AlphaFoldDB" id="A0A9E7PM77"/>
<dbReference type="KEGG" id="mend:L6E24_14045"/>
<evidence type="ECO:0000313" key="1">
    <source>
        <dbReference type="EMBL" id="UUX92440.1"/>
    </source>
</evidence>